<reference evidence="1 2" key="1">
    <citation type="submission" date="2010-12" db="EMBL/GenBank/DDBJ databases">
        <title>The Genome Sequence of Micromonas pusilla virus SP1.</title>
        <authorList>
            <consortium name="The Broad Institute Genome Sequencing Platform"/>
            <person name="Henn M.R."/>
            <person name="Suttle C."/>
            <person name="Winget D."/>
            <person name="Chan A."/>
            <person name="Levin J."/>
            <person name="Malboeuf C."/>
            <person name="Casali M."/>
            <person name="Russ C."/>
            <person name="Lennon N."/>
            <person name="Chapman S.B."/>
            <person name="Erlich R."/>
            <person name="Young S.K."/>
            <person name="Yandava C."/>
            <person name="Zeng Q."/>
            <person name="Alvarado L."/>
            <person name="Anderson S."/>
            <person name="Berlin A."/>
            <person name="Chen Z."/>
            <person name="Freedman E."/>
            <person name="Gellesch M."/>
            <person name="Goldberg J."/>
            <person name="Green L."/>
            <person name="Griggs A."/>
            <person name="Gujja S."/>
            <person name="Heilman E.R."/>
            <person name="Heiman D."/>
            <person name="Hollinger A."/>
            <person name="Howarth C."/>
            <person name="Larson L."/>
            <person name="Mehta T."/>
            <person name="Pearson M."/>
            <person name="Roberts A."/>
            <person name="Ryan E."/>
            <person name="Saif S."/>
            <person name="Shea T."/>
            <person name="Shenoy N."/>
            <person name="Sisk P."/>
            <person name="Stolte C."/>
            <person name="Sykes S."/>
            <person name="White J."/>
            <person name="Haas B."/>
            <person name="Nusbaum C."/>
            <person name="Birren B."/>
        </authorList>
    </citation>
    <scope>NUCLEOTIDE SEQUENCE [LARGE SCALE GENOMIC DNA]</scope>
    <source>
        <strain evidence="1 2">SP1</strain>
    </source>
</reference>
<organismHost>
    <name type="scientific">Micromonas pusilla</name>
    <name type="common">Picoplanktonic green alga</name>
    <name type="synonym">Chromulina pusilla</name>
    <dbReference type="NCBI Taxonomy" id="38833"/>
</organismHost>
<dbReference type="EMBL" id="JF974320">
    <property type="protein sequence ID" value="AET85004.1"/>
    <property type="molecule type" value="Genomic_DNA"/>
</dbReference>
<accession>G9E5T5</accession>
<evidence type="ECO:0000313" key="2">
    <source>
        <dbReference type="Proteomes" id="UP000232710"/>
    </source>
</evidence>
<evidence type="ECO:0000313" key="1">
    <source>
        <dbReference type="EMBL" id="AET85004.1"/>
    </source>
</evidence>
<sequence>MEFLLVKFIPCKTYLSLVDPNGKSRFACFSEKDVGINCIKYVSHFKFKYGVWPILDMSDNRRRVEPRLEGIVKTPKEIAKEFKLEKFDYDGIDKMSMRSNVSFYCILDFSTSMFNGEEMIAMSGQEMDGNADDYMYRKVLNDGLNIT</sequence>
<gene>
    <name evidence="1" type="ORF">MPXG_00206</name>
</gene>
<organism evidence="1 2">
    <name type="scientific">Micromonas pusilla virus SP1</name>
    <name type="common">MpV-SP1</name>
    <dbReference type="NCBI Taxonomy" id="373996"/>
    <lineage>
        <taxon>Viruses</taxon>
        <taxon>Varidnaviria</taxon>
        <taxon>Bamfordvirae</taxon>
        <taxon>Nucleocytoviricota</taxon>
        <taxon>Megaviricetes</taxon>
        <taxon>Algavirales</taxon>
        <taxon>Phycodnaviridae</taxon>
        <taxon>Prasinovirus</taxon>
        <taxon>Prasinovirus micromonas</taxon>
    </lineage>
</organism>
<keyword evidence="2" id="KW-1185">Reference proteome</keyword>
<dbReference type="Proteomes" id="UP000232710">
    <property type="component" value="Segment"/>
</dbReference>
<protein>
    <submittedName>
        <fullName evidence="1">Uncharacterized protein</fullName>
    </submittedName>
</protein>
<proteinExistence type="predicted"/>
<name>G9E5T5_MPSP1</name>